<accession>A0A7G5MNH6</accession>
<evidence type="ECO:0000256" key="3">
    <source>
        <dbReference type="ARBA" id="ARBA00022448"/>
    </source>
</evidence>
<dbReference type="SUPFAM" id="SSF52540">
    <property type="entry name" value="P-loop containing nucleoside triphosphate hydrolases"/>
    <property type="match status" value="1"/>
</dbReference>
<protein>
    <submittedName>
        <fullName evidence="9">ABC transporter ATP-binding protein</fullName>
    </submittedName>
</protein>
<dbReference type="InterPro" id="IPR050388">
    <property type="entry name" value="ABC_Ni/Peptide_Import"/>
</dbReference>
<organism evidence="9 10">
    <name type="scientific">Blautia producta</name>
    <dbReference type="NCBI Taxonomy" id="33035"/>
    <lineage>
        <taxon>Bacteria</taxon>
        <taxon>Bacillati</taxon>
        <taxon>Bacillota</taxon>
        <taxon>Clostridia</taxon>
        <taxon>Lachnospirales</taxon>
        <taxon>Lachnospiraceae</taxon>
        <taxon>Blautia</taxon>
    </lineage>
</organism>
<comment type="similarity">
    <text evidence="2">Belongs to the ABC transporter superfamily.</text>
</comment>
<keyword evidence="5" id="KW-0547">Nucleotide-binding</keyword>
<dbReference type="Pfam" id="PF08352">
    <property type="entry name" value="oligo_HPY"/>
    <property type="match status" value="1"/>
</dbReference>
<dbReference type="GO" id="GO:0005886">
    <property type="term" value="C:plasma membrane"/>
    <property type="evidence" value="ECO:0007669"/>
    <property type="project" value="UniProtKB-SubCell"/>
</dbReference>
<dbReference type="GeneID" id="75053179"/>
<dbReference type="EMBL" id="CP039126">
    <property type="protein sequence ID" value="QMW76169.1"/>
    <property type="molecule type" value="Genomic_DNA"/>
</dbReference>
<dbReference type="InterPro" id="IPR013563">
    <property type="entry name" value="Oligopep_ABC_C"/>
</dbReference>
<keyword evidence="4" id="KW-1003">Cell membrane</keyword>
<dbReference type="CDD" id="cd03257">
    <property type="entry name" value="ABC_NikE_OppD_transporters"/>
    <property type="match status" value="1"/>
</dbReference>
<proteinExistence type="inferred from homology"/>
<dbReference type="FunFam" id="3.40.50.300:FF:000016">
    <property type="entry name" value="Oligopeptide ABC transporter ATP-binding component"/>
    <property type="match status" value="1"/>
</dbReference>
<gene>
    <name evidence="9" type="ORF">E5259_00380</name>
</gene>
<evidence type="ECO:0000256" key="7">
    <source>
        <dbReference type="ARBA" id="ARBA00023136"/>
    </source>
</evidence>
<dbReference type="GO" id="GO:0005524">
    <property type="term" value="F:ATP binding"/>
    <property type="evidence" value="ECO:0007669"/>
    <property type="project" value="UniProtKB-KW"/>
</dbReference>
<evidence type="ECO:0000256" key="2">
    <source>
        <dbReference type="ARBA" id="ARBA00005417"/>
    </source>
</evidence>
<dbReference type="GO" id="GO:0016887">
    <property type="term" value="F:ATP hydrolysis activity"/>
    <property type="evidence" value="ECO:0007669"/>
    <property type="project" value="InterPro"/>
</dbReference>
<dbReference type="InterPro" id="IPR027417">
    <property type="entry name" value="P-loop_NTPase"/>
</dbReference>
<dbReference type="PANTHER" id="PTHR43297:SF2">
    <property type="entry name" value="DIPEPTIDE TRANSPORT ATP-BINDING PROTEIN DPPD"/>
    <property type="match status" value="1"/>
</dbReference>
<sequence>MSENILEVKDLVIHYETDESVVEAVNNIMITLEKGKVLGLVGETGAGKTTTAYGIMGLLPPKVGHVIQGSILLDGEDLLKKSEREMRAVRGKQISMIFQDPMTALNPVKTVGEQIAEVVYLHDRCSKADALKRAQDMLAMVGIGRDRYKDYPHQFSGGMKQRIVIAIALACKPDLLIADEPTTALDVTIQAQILDMMRELQDVNGTSMILITHDLGIVAEMCDYCAVMYAGEIVEYGTVEDIFNKAKHPYTKALYRSIPSLEEEVKRLHVIQGLVPNPADLPEYCSFYQRCEERKDCCKKCDPQRVRLDAVHEVKCCQYTEGWEEE</sequence>
<evidence type="ECO:0000256" key="4">
    <source>
        <dbReference type="ARBA" id="ARBA00022475"/>
    </source>
</evidence>
<keyword evidence="7" id="KW-0472">Membrane</keyword>
<evidence type="ECO:0000256" key="5">
    <source>
        <dbReference type="ARBA" id="ARBA00022741"/>
    </source>
</evidence>
<dbReference type="InterPro" id="IPR003439">
    <property type="entry name" value="ABC_transporter-like_ATP-bd"/>
</dbReference>
<dbReference type="PROSITE" id="PS50893">
    <property type="entry name" value="ABC_TRANSPORTER_2"/>
    <property type="match status" value="1"/>
</dbReference>
<keyword evidence="3" id="KW-0813">Transport</keyword>
<dbReference type="PROSITE" id="PS00211">
    <property type="entry name" value="ABC_TRANSPORTER_1"/>
    <property type="match status" value="1"/>
</dbReference>
<evidence type="ECO:0000256" key="6">
    <source>
        <dbReference type="ARBA" id="ARBA00022840"/>
    </source>
</evidence>
<dbReference type="GO" id="GO:0015833">
    <property type="term" value="P:peptide transport"/>
    <property type="evidence" value="ECO:0007669"/>
    <property type="project" value="InterPro"/>
</dbReference>
<dbReference type="SMART" id="SM00382">
    <property type="entry name" value="AAA"/>
    <property type="match status" value="1"/>
</dbReference>
<dbReference type="InterPro" id="IPR017871">
    <property type="entry name" value="ABC_transporter-like_CS"/>
</dbReference>
<evidence type="ECO:0000259" key="8">
    <source>
        <dbReference type="PROSITE" id="PS50893"/>
    </source>
</evidence>
<keyword evidence="6 9" id="KW-0067">ATP-binding</keyword>
<dbReference type="PANTHER" id="PTHR43297">
    <property type="entry name" value="OLIGOPEPTIDE TRANSPORT ATP-BINDING PROTEIN APPD"/>
    <property type="match status" value="1"/>
</dbReference>
<dbReference type="AlphaFoldDB" id="A0A7G5MNH6"/>
<dbReference type="Proteomes" id="UP000515789">
    <property type="component" value="Chromosome"/>
</dbReference>
<dbReference type="NCBIfam" id="TIGR01727">
    <property type="entry name" value="oligo_HPY"/>
    <property type="match status" value="1"/>
</dbReference>
<dbReference type="Gene3D" id="3.40.50.300">
    <property type="entry name" value="P-loop containing nucleotide triphosphate hydrolases"/>
    <property type="match status" value="1"/>
</dbReference>
<feature type="domain" description="ABC transporter" evidence="8">
    <location>
        <begin position="6"/>
        <end position="255"/>
    </location>
</feature>
<reference evidence="9 10" key="1">
    <citation type="submission" date="2019-04" db="EMBL/GenBank/DDBJ databases">
        <authorList>
            <person name="Schori C."/>
            <person name="Ahrens C."/>
        </authorList>
    </citation>
    <scope>NUCLEOTIDE SEQUENCE [LARGE SCALE GENOMIC DNA]</scope>
    <source>
        <strain evidence="9 10">DSM 2950</strain>
    </source>
</reference>
<comment type="subcellular location">
    <subcellularLocation>
        <location evidence="1">Cell membrane</location>
        <topology evidence="1">Peripheral membrane protein</topology>
    </subcellularLocation>
</comment>
<dbReference type="InterPro" id="IPR003593">
    <property type="entry name" value="AAA+_ATPase"/>
</dbReference>
<dbReference type="Pfam" id="PF00005">
    <property type="entry name" value="ABC_tran"/>
    <property type="match status" value="1"/>
</dbReference>
<evidence type="ECO:0000256" key="1">
    <source>
        <dbReference type="ARBA" id="ARBA00004202"/>
    </source>
</evidence>
<evidence type="ECO:0000313" key="10">
    <source>
        <dbReference type="Proteomes" id="UP000515789"/>
    </source>
</evidence>
<dbReference type="RefSeq" id="WP_018594739.1">
    <property type="nucleotide sequence ID" value="NZ_AP031416.1"/>
</dbReference>
<evidence type="ECO:0000313" key="9">
    <source>
        <dbReference type="EMBL" id="QMW76169.1"/>
    </source>
</evidence>
<name>A0A7G5MNH6_9FIRM</name>